<name>A0AAD7ZDB9_DIPPU</name>
<dbReference type="AlphaFoldDB" id="A0AAD7ZDB9"/>
<keyword evidence="2" id="KW-1185">Reference proteome</keyword>
<comment type="caution">
    <text evidence="1">The sequence shown here is derived from an EMBL/GenBank/DDBJ whole genome shotgun (WGS) entry which is preliminary data.</text>
</comment>
<proteinExistence type="predicted"/>
<evidence type="ECO:0000313" key="2">
    <source>
        <dbReference type="Proteomes" id="UP001233999"/>
    </source>
</evidence>
<reference evidence="1" key="2">
    <citation type="submission" date="2023-05" db="EMBL/GenBank/DDBJ databases">
        <authorList>
            <person name="Fouks B."/>
        </authorList>
    </citation>
    <scope>NUCLEOTIDE SEQUENCE</scope>
    <source>
        <strain evidence="1">Stay&amp;Tobe</strain>
        <tissue evidence="1">Testes</tissue>
    </source>
</reference>
<organism evidence="1 2">
    <name type="scientific">Diploptera punctata</name>
    <name type="common">Pacific beetle cockroach</name>
    <dbReference type="NCBI Taxonomy" id="6984"/>
    <lineage>
        <taxon>Eukaryota</taxon>
        <taxon>Metazoa</taxon>
        <taxon>Ecdysozoa</taxon>
        <taxon>Arthropoda</taxon>
        <taxon>Hexapoda</taxon>
        <taxon>Insecta</taxon>
        <taxon>Pterygota</taxon>
        <taxon>Neoptera</taxon>
        <taxon>Polyneoptera</taxon>
        <taxon>Dictyoptera</taxon>
        <taxon>Blattodea</taxon>
        <taxon>Blaberoidea</taxon>
        <taxon>Blaberidae</taxon>
        <taxon>Diplopterinae</taxon>
        <taxon>Diploptera</taxon>
    </lineage>
</organism>
<reference evidence="1" key="1">
    <citation type="journal article" date="2023" name="IScience">
        <title>Live-bearing cockroach genome reveals convergent evolutionary mechanisms linked to viviparity in insects and beyond.</title>
        <authorList>
            <person name="Fouks B."/>
            <person name="Harrison M.C."/>
            <person name="Mikhailova A.A."/>
            <person name="Marchal E."/>
            <person name="English S."/>
            <person name="Carruthers M."/>
            <person name="Jennings E.C."/>
            <person name="Chiamaka E.L."/>
            <person name="Frigard R.A."/>
            <person name="Pippel M."/>
            <person name="Attardo G.M."/>
            <person name="Benoit J.B."/>
            <person name="Bornberg-Bauer E."/>
            <person name="Tobe S.S."/>
        </authorList>
    </citation>
    <scope>NUCLEOTIDE SEQUENCE</scope>
    <source>
        <strain evidence="1">Stay&amp;Tobe</strain>
    </source>
</reference>
<feature type="non-terminal residue" evidence="1">
    <location>
        <position position="60"/>
    </location>
</feature>
<gene>
    <name evidence="1" type="ORF">L9F63_005486</name>
</gene>
<sequence length="60" mass="6761">TGEVFEDLNSLLSFPIGAYHYVFLANNPSLTDTIMLTQFLLTTHTGFLSSSHYKTKCMEN</sequence>
<evidence type="ECO:0000313" key="1">
    <source>
        <dbReference type="EMBL" id="KAJ9578265.1"/>
    </source>
</evidence>
<dbReference type="Proteomes" id="UP001233999">
    <property type="component" value="Unassembled WGS sequence"/>
</dbReference>
<dbReference type="EMBL" id="JASPKZ010008895">
    <property type="protein sequence ID" value="KAJ9578265.1"/>
    <property type="molecule type" value="Genomic_DNA"/>
</dbReference>
<accession>A0AAD7ZDB9</accession>
<protein>
    <submittedName>
        <fullName evidence="1">Uncharacterized protein</fullName>
    </submittedName>
</protein>
<feature type="non-terminal residue" evidence="1">
    <location>
        <position position="1"/>
    </location>
</feature>